<reference evidence="3 4" key="2">
    <citation type="submission" date="2024-01" db="EMBL/GenBank/DDBJ databases">
        <authorList>
            <person name="Xie X."/>
        </authorList>
    </citation>
    <scope>NUCLEOTIDE SEQUENCE [LARGE SCALE GENOMIC DNA]</scope>
    <source>
        <strain evidence="3">SCUT-1</strain>
    </source>
</reference>
<reference evidence="4" key="1">
    <citation type="submission" date="2023-07" db="EMBL/GenBank/DDBJ databases">
        <title>The carbon used by Thiothrix.</title>
        <authorList>
            <person name="Chen L."/>
        </authorList>
    </citation>
    <scope>NUCLEOTIDE SEQUENCE [LARGE SCALE GENOMIC DNA]</scope>
</reference>
<dbReference type="GO" id="GO:0004519">
    <property type="term" value="F:endonuclease activity"/>
    <property type="evidence" value="ECO:0007669"/>
    <property type="project" value="UniProtKB-KW"/>
</dbReference>
<dbReference type="InterPro" id="IPR007560">
    <property type="entry name" value="Restrct_endonuc_IV_Mrr"/>
</dbReference>
<name>A0ABU6CS48_9GAMM</name>
<dbReference type="Pfam" id="PF04471">
    <property type="entry name" value="Mrr_cat"/>
    <property type="match status" value="1"/>
</dbReference>
<comment type="caution">
    <text evidence="3">The sequence shown here is derived from an EMBL/GenBank/DDBJ whole genome shotgun (WGS) entry which is preliminary data.</text>
</comment>
<dbReference type="RefSeq" id="WP_324692873.1">
    <property type="nucleotide sequence ID" value="NZ_JAYMYJ010000013.1"/>
</dbReference>
<sequence>MTRATYHVVVEHSGLGKWREIKGSDKGIVEYKARLQRKQWEEQWQQRLLKTQQQREKVRQADDEKSRKQVLLAEKEREKERLRQEWEDLKQSAEDQTQEARQKIEDVRHLLQYTLDVNDAIDWETIKSHAPFDKPRPSAPCLNTPKLVALPQEPNLKSKPRQDDFQPKRTLLARLMPSMRKKQDDAAESAYAGAVQQHQHECEAALEAWQNQCAAVAARNVAILAEFEQRKQIAERDHEAKCLEWEQENQAYLTQQAEENARIDAKRDAYQRKESDAILDYCEMVLGGSQYPDGFPQSFDMEYQDDSGVLVVDYALPAREHMPSLAEVKFVQSKRSINEVFLSDRALDTLYDDALYQIVLRTLHELFEADTIDALSAVVLNGLVTAIDKTTGNHTITCILSIHAKKEDFLKINLAQVEPKACFKALKGVGSSKLHGMTAVAPILNINREDRRFVNSYDVADSLDASVNLATMGWEDFEHLIREVFAKEFSASGGEVKVTQASRDGGVDAVAFDPDPIRGGKIVIQAKRYTNTVGVSAVRDLHGTVMHEGATKGILVTTANYGPDAYEFAANKPLTLLNGANLLHLLEKHGHQARINLQEAKQK</sequence>
<protein>
    <submittedName>
        <fullName evidence="3">Restriction endonuclease</fullName>
        <ecNumber evidence="3">3.1.21.-</ecNumber>
    </submittedName>
</protein>
<accession>A0ABU6CS48</accession>
<dbReference type="PANTHER" id="PTHR30015:SF7">
    <property type="entry name" value="TYPE IV METHYL-DIRECTED RESTRICTION ENZYME ECOKMRR"/>
    <property type="match status" value="1"/>
</dbReference>
<dbReference type="EC" id="3.1.21.-" evidence="3"/>
<keyword evidence="3" id="KW-0378">Hydrolase</keyword>
<keyword evidence="4" id="KW-1185">Reference proteome</keyword>
<dbReference type="PANTHER" id="PTHR30015">
    <property type="entry name" value="MRR RESTRICTION SYSTEM PROTEIN"/>
    <property type="match status" value="1"/>
</dbReference>
<dbReference type="Gene3D" id="3.40.1350.10">
    <property type="match status" value="1"/>
</dbReference>
<evidence type="ECO:0000313" key="3">
    <source>
        <dbReference type="EMBL" id="MEB4589675.1"/>
    </source>
</evidence>
<keyword evidence="3" id="KW-0255">Endonuclease</keyword>
<dbReference type="InterPro" id="IPR052906">
    <property type="entry name" value="Type_IV_Methyl-Rstrct_Enzyme"/>
</dbReference>
<dbReference type="InterPro" id="IPR011856">
    <property type="entry name" value="tRNA_endonuc-like_dom_sf"/>
</dbReference>
<dbReference type="EMBL" id="JAYMYJ010000013">
    <property type="protein sequence ID" value="MEB4589675.1"/>
    <property type="molecule type" value="Genomic_DNA"/>
</dbReference>
<dbReference type="GO" id="GO:0016787">
    <property type="term" value="F:hydrolase activity"/>
    <property type="evidence" value="ECO:0007669"/>
    <property type="project" value="UniProtKB-KW"/>
</dbReference>
<feature type="compositionally biased region" description="Basic and acidic residues" evidence="1">
    <location>
        <begin position="53"/>
        <end position="72"/>
    </location>
</feature>
<feature type="region of interest" description="Disordered" evidence="1">
    <location>
        <begin position="52"/>
        <end position="72"/>
    </location>
</feature>
<feature type="domain" description="Restriction endonuclease type IV Mrr" evidence="2">
    <location>
        <begin position="470"/>
        <end position="586"/>
    </location>
</feature>
<organism evidence="3 4">
    <name type="scientific">Candidatus Thiothrix phosphatis</name>
    <dbReference type="NCBI Taxonomy" id="3112415"/>
    <lineage>
        <taxon>Bacteria</taxon>
        <taxon>Pseudomonadati</taxon>
        <taxon>Pseudomonadota</taxon>
        <taxon>Gammaproteobacteria</taxon>
        <taxon>Thiotrichales</taxon>
        <taxon>Thiotrichaceae</taxon>
        <taxon>Thiothrix</taxon>
    </lineage>
</organism>
<proteinExistence type="predicted"/>
<dbReference type="InterPro" id="IPR011335">
    <property type="entry name" value="Restrct_endonuc-II-like"/>
</dbReference>
<dbReference type="SUPFAM" id="SSF52980">
    <property type="entry name" value="Restriction endonuclease-like"/>
    <property type="match status" value="1"/>
</dbReference>
<evidence type="ECO:0000259" key="2">
    <source>
        <dbReference type="Pfam" id="PF04471"/>
    </source>
</evidence>
<evidence type="ECO:0000256" key="1">
    <source>
        <dbReference type="SAM" id="MobiDB-lite"/>
    </source>
</evidence>
<evidence type="ECO:0000313" key="4">
    <source>
        <dbReference type="Proteomes" id="UP001308005"/>
    </source>
</evidence>
<dbReference type="Proteomes" id="UP001308005">
    <property type="component" value="Unassembled WGS sequence"/>
</dbReference>
<keyword evidence="3" id="KW-0540">Nuclease</keyword>
<gene>
    <name evidence="3" type="ORF">VSS37_01655</name>
</gene>